<keyword evidence="7" id="KW-1185">Reference proteome</keyword>
<dbReference type="InterPro" id="IPR044772">
    <property type="entry name" value="NO3_transporter"/>
</dbReference>
<proteinExistence type="predicted"/>
<comment type="subcellular location">
    <subcellularLocation>
        <location evidence="1">Membrane</location>
        <topology evidence="1">Multi-pass membrane protein</topology>
    </subcellularLocation>
</comment>
<dbReference type="PANTHER" id="PTHR23515">
    <property type="entry name" value="HIGH-AFFINITY NITRATE TRANSPORTER 2.3"/>
    <property type="match status" value="1"/>
</dbReference>
<dbReference type="SUPFAM" id="SSF103473">
    <property type="entry name" value="MFS general substrate transporter"/>
    <property type="match status" value="1"/>
</dbReference>
<gene>
    <name evidence="6" type="ORF">MYCFIDRAFT_210778</name>
</gene>
<evidence type="ECO:0000313" key="6">
    <source>
        <dbReference type="EMBL" id="EME84071.1"/>
    </source>
</evidence>
<name>M3AHJ9_PSEFD</name>
<feature type="transmembrane region" description="Helical" evidence="5">
    <location>
        <begin position="110"/>
        <end position="128"/>
    </location>
</feature>
<organism evidence="6 7">
    <name type="scientific">Pseudocercospora fijiensis (strain CIRAD86)</name>
    <name type="common">Black leaf streak disease fungus</name>
    <name type="synonym">Mycosphaerella fijiensis</name>
    <dbReference type="NCBI Taxonomy" id="383855"/>
    <lineage>
        <taxon>Eukaryota</taxon>
        <taxon>Fungi</taxon>
        <taxon>Dikarya</taxon>
        <taxon>Ascomycota</taxon>
        <taxon>Pezizomycotina</taxon>
        <taxon>Dothideomycetes</taxon>
        <taxon>Dothideomycetidae</taxon>
        <taxon>Mycosphaerellales</taxon>
        <taxon>Mycosphaerellaceae</taxon>
        <taxon>Pseudocercospora</taxon>
    </lineage>
</organism>
<dbReference type="HOGENOM" id="CLU_2066949_0_0_1"/>
<dbReference type="GO" id="GO:0016020">
    <property type="term" value="C:membrane"/>
    <property type="evidence" value="ECO:0007669"/>
    <property type="project" value="UniProtKB-SubCell"/>
</dbReference>
<dbReference type="Proteomes" id="UP000016932">
    <property type="component" value="Unassembled WGS sequence"/>
</dbReference>
<evidence type="ECO:0000256" key="1">
    <source>
        <dbReference type="ARBA" id="ARBA00004141"/>
    </source>
</evidence>
<dbReference type="eggNOG" id="ENOG502QPIC">
    <property type="taxonomic scope" value="Eukaryota"/>
</dbReference>
<feature type="transmembrane region" description="Helical" evidence="5">
    <location>
        <begin position="21"/>
        <end position="40"/>
    </location>
</feature>
<accession>M3AHJ9</accession>
<protein>
    <recommendedName>
        <fullName evidence="8">Major facilitator superfamily (MFS) profile domain-containing protein</fullName>
    </recommendedName>
</protein>
<sequence>MPVNVCRLRSRKSSPLSSAKIWIVIVGVVSGAFLIAIGLTDPMQESMMFGLVAGTAVFLEAGNGANFALVPHVHPSANGVLSGTVGAVGNLGGVIFAIVFRYHHTNYAESFWITGVMVIGMNLALCWVKPIPKVQVGGRS</sequence>
<dbReference type="AlphaFoldDB" id="M3AHJ9"/>
<evidence type="ECO:0000256" key="4">
    <source>
        <dbReference type="ARBA" id="ARBA00023136"/>
    </source>
</evidence>
<dbReference type="VEuPathDB" id="FungiDB:MYCFIDRAFT_210778"/>
<reference evidence="6 7" key="1">
    <citation type="journal article" date="2012" name="PLoS Pathog.">
        <title>Diverse lifestyles and strategies of plant pathogenesis encoded in the genomes of eighteen Dothideomycetes fungi.</title>
        <authorList>
            <person name="Ohm R.A."/>
            <person name="Feau N."/>
            <person name="Henrissat B."/>
            <person name="Schoch C.L."/>
            <person name="Horwitz B.A."/>
            <person name="Barry K.W."/>
            <person name="Condon B.J."/>
            <person name="Copeland A.C."/>
            <person name="Dhillon B."/>
            <person name="Glaser F."/>
            <person name="Hesse C.N."/>
            <person name="Kosti I."/>
            <person name="LaButti K."/>
            <person name="Lindquist E.A."/>
            <person name="Lucas S."/>
            <person name="Salamov A.A."/>
            <person name="Bradshaw R.E."/>
            <person name="Ciuffetti L."/>
            <person name="Hamelin R.C."/>
            <person name="Kema G.H.J."/>
            <person name="Lawrence C."/>
            <person name="Scott J.A."/>
            <person name="Spatafora J.W."/>
            <person name="Turgeon B.G."/>
            <person name="de Wit P.J.G.M."/>
            <person name="Zhong S."/>
            <person name="Goodwin S.B."/>
            <person name="Grigoriev I.V."/>
        </authorList>
    </citation>
    <scope>NUCLEOTIDE SEQUENCE [LARGE SCALE GENOMIC DNA]</scope>
    <source>
        <strain evidence="6 7">CIRAD86</strain>
    </source>
</reference>
<dbReference type="GeneID" id="19337193"/>
<evidence type="ECO:0000256" key="2">
    <source>
        <dbReference type="ARBA" id="ARBA00022692"/>
    </source>
</evidence>
<dbReference type="RefSeq" id="XP_007924695.1">
    <property type="nucleotide sequence ID" value="XM_007926504.1"/>
</dbReference>
<evidence type="ECO:0000256" key="3">
    <source>
        <dbReference type="ARBA" id="ARBA00022989"/>
    </source>
</evidence>
<feature type="transmembrane region" description="Helical" evidence="5">
    <location>
        <begin position="46"/>
        <end position="69"/>
    </location>
</feature>
<dbReference type="Gene3D" id="1.20.1250.20">
    <property type="entry name" value="MFS general substrate transporter like domains"/>
    <property type="match status" value="1"/>
</dbReference>
<dbReference type="KEGG" id="pfj:MYCFIDRAFT_210778"/>
<dbReference type="STRING" id="383855.M3AHJ9"/>
<dbReference type="EMBL" id="KB446557">
    <property type="protein sequence ID" value="EME84071.1"/>
    <property type="molecule type" value="Genomic_DNA"/>
</dbReference>
<dbReference type="InterPro" id="IPR036259">
    <property type="entry name" value="MFS_trans_sf"/>
</dbReference>
<keyword evidence="2 5" id="KW-0812">Transmembrane</keyword>
<evidence type="ECO:0000256" key="5">
    <source>
        <dbReference type="SAM" id="Phobius"/>
    </source>
</evidence>
<dbReference type="OrthoDB" id="434240at2759"/>
<evidence type="ECO:0000313" key="7">
    <source>
        <dbReference type="Proteomes" id="UP000016932"/>
    </source>
</evidence>
<keyword evidence="3 5" id="KW-1133">Transmembrane helix</keyword>
<evidence type="ECO:0008006" key="8">
    <source>
        <dbReference type="Google" id="ProtNLM"/>
    </source>
</evidence>
<keyword evidence="4 5" id="KW-0472">Membrane</keyword>
<feature type="transmembrane region" description="Helical" evidence="5">
    <location>
        <begin position="81"/>
        <end position="104"/>
    </location>
</feature>
<dbReference type="GO" id="GO:0015112">
    <property type="term" value="F:nitrate transmembrane transporter activity"/>
    <property type="evidence" value="ECO:0007669"/>
    <property type="project" value="InterPro"/>
</dbReference>